<organism evidence="1 2">
    <name type="scientific">Xanthomonas cannabis</name>
    <dbReference type="NCBI Taxonomy" id="1885674"/>
    <lineage>
        <taxon>Bacteria</taxon>
        <taxon>Pseudomonadati</taxon>
        <taxon>Pseudomonadota</taxon>
        <taxon>Gammaproteobacteria</taxon>
        <taxon>Lysobacterales</taxon>
        <taxon>Lysobacteraceae</taxon>
        <taxon>Xanthomonas</taxon>
    </lineage>
</organism>
<protein>
    <submittedName>
        <fullName evidence="1">Uncharacterized protein</fullName>
    </submittedName>
</protein>
<comment type="caution">
    <text evidence="1">The sequence shown here is derived from an EMBL/GenBank/DDBJ whole genome shotgun (WGS) entry which is preliminary data.</text>
</comment>
<proteinExistence type="predicted"/>
<keyword evidence="2" id="KW-1185">Reference proteome</keyword>
<sequence>MRWASAATGAASILDAANNDDGSAPDFPHHVAWEQTGNLEYLAAIYRSEAREKLQNFYMNTEGHWWSDRVESPTVNLQRARLGGVALKRNQTYPGHTVSWRFNDPEAATQVAIAIPAPQQDRFTVIAYNTSSKPQRASMTGWNIAPGQWRITQGVSKGNDGKLDSNAKTQEVAFEKSAAIDIDFPAGRTTVLQLERTAATTPVELRPDLGIGHGDVRVTADGIEVTVHSLGHADAPAGFVVLEDARGKELARAGFAAMAAPRDLRPVTTLVRLPLTNAADLKAAQLRVITEGDVAEITELNNRLSLPTPTSAGTAKNNQ</sequence>
<dbReference type="Proteomes" id="UP000554726">
    <property type="component" value="Unassembled WGS sequence"/>
</dbReference>
<dbReference type="EMBL" id="JACHNS010000012">
    <property type="protein sequence ID" value="MBB4595335.1"/>
    <property type="molecule type" value="Genomic_DNA"/>
</dbReference>
<name>A0ABR6JRC6_9XANT</name>
<gene>
    <name evidence="1" type="ORF">FHR60_004052</name>
</gene>
<accession>A0ABR6JRC6</accession>
<reference evidence="1 2" key="1">
    <citation type="submission" date="2020-08" db="EMBL/GenBank/DDBJ databases">
        <title>Studying the diversity of plant-associated saprophytic bacteria and their role in host health and plant-pathogen interactions.</title>
        <authorList>
            <person name="Potnis N."/>
        </authorList>
    </citation>
    <scope>NUCLEOTIDE SEQUENCE [LARGE SCALE GENOMIC DNA]</scope>
    <source>
        <strain evidence="1 2">F16</strain>
    </source>
</reference>
<evidence type="ECO:0000313" key="1">
    <source>
        <dbReference type="EMBL" id="MBB4595335.1"/>
    </source>
</evidence>
<evidence type="ECO:0000313" key="2">
    <source>
        <dbReference type="Proteomes" id="UP000554726"/>
    </source>
</evidence>